<reference evidence="1 2" key="1">
    <citation type="submission" date="2023-02" db="EMBL/GenBank/DDBJ databases">
        <title>Entomopathogenic bacteria.</title>
        <authorList>
            <person name="Machado R.A."/>
        </authorList>
    </citation>
    <scope>NUCLEOTIDE SEQUENCE [LARGE SCALE GENOMIC DNA]</scope>
    <source>
        <strain evidence="1 2">XENO-10</strain>
    </source>
</reference>
<proteinExistence type="predicted"/>
<evidence type="ECO:0000313" key="2">
    <source>
        <dbReference type="Proteomes" id="UP001217178"/>
    </source>
</evidence>
<protein>
    <recommendedName>
        <fullName evidence="3">Transposase</fullName>
    </recommendedName>
</protein>
<accession>A0ABT5LIE3</accession>
<organism evidence="1 2">
    <name type="scientific">Xenorhabdus yunnanensis</name>
    <dbReference type="NCBI Taxonomy" id="3025878"/>
    <lineage>
        <taxon>Bacteria</taxon>
        <taxon>Pseudomonadati</taxon>
        <taxon>Pseudomonadota</taxon>
        <taxon>Gammaproteobacteria</taxon>
        <taxon>Enterobacterales</taxon>
        <taxon>Morganellaceae</taxon>
        <taxon>Xenorhabdus</taxon>
    </lineage>
</organism>
<gene>
    <name evidence="1" type="ORF">PSI23_16710</name>
</gene>
<dbReference type="Proteomes" id="UP001217178">
    <property type="component" value="Unassembled WGS sequence"/>
</dbReference>
<keyword evidence="2" id="KW-1185">Reference proteome</keyword>
<evidence type="ECO:0008006" key="3">
    <source>
        <dbReference type="Google" id="ProtNLM"/>
    </source>
</evidence>
<name>A0ABT5LIE3_9GAMM</name>
<sequence>MELKDETVLKPVKSHLWIFASGYGGYRFKGLLNIMQKPKV</sequence>
<comment type="caution">
    <text evidence="1">The sequence shown here is derived from an EMBL/GenBank/DDBJ whole genome shotgun (WGS) entry which is preliminary data.</text>
</comment>
<evidence type="ECO:0000313" key="1">
    <source>
        <dbReference type="EMBL" id="MDC9590877.1"/>
    </source>
</evidence>
<dbReference type="RefSeq" id="WP_273556146.1">
    <property type="nucleotide sequence ID" value="NZ_JAQRFI010000049.1"/>
</dbReference>
<dbReference type="EMBL" id="JAQRFI010000049">
    <property type="protein sequence ID" value="MDC9590877.1"/>
    <property type="molecule type" value="Genomic_DNA"/>
</dbReference>